<dbReference type="InterPro" id="IPR019351">
    <property type="entry name" value="DUF2039"/>
</dbReference>
<dbReference type="Pfam" id="PF10217">
    <property type="entry name" value="DUF2039"/>
    <property type="match status" value="1"/>
</dbReference>
<gene>
    <name evidence="2" type="ORF">BB559_002562</name>
</gene>
<feature type="compositionally biased region" description="Acidic residues" evidence="1">
    <location>
        <begin position="163"/>
        <end position="179"/>
    </location>
</feature>
<evidence type="ECO:0000313" key="3">
    <source>
        <dbReference type="Proteomes" id="UP000245699"/>
    </source>
</evidence>
<comment type="caution">
    <text evidence="2">The sequence shown here is derived from an EMBL/GenBank/DDBJ whole genome shotgun (WGS) entry which is preliminary data.</text>
</comment>
<keyword evidence="3" id="KW-1185">Reference proteome</keyword>
<organism evidence="2 3">
    <name type="scientific">Furculomyces boomerangus</name>
    <dbReference type="NCBI Taxonomy" id="61424"/>
    <lineage>
        <taxon>Eukaryota</taxon>
        <taxon>Fungi</taxon>
        <taxon>Fungi incertae sedis</taxon>
        <taxon>Zoopagomycota</taxon>
        <taxon>Kickxellomycotina</taxon>
        <taxon>Harpellomycetes</taxon>
        <taxon>Harpellales</taxon>
        <taxon>Harpellaceae</taxon>
        <taxon>Furculomyces</taxon>
    </lineage>
</organism>
<evidence type="ECO:0000256" key="1">
    <source>
        <dbReference type="SAM" id="MobiDB-lite"/>
    </source>
</evidence>
<name>A0A2T9YU86_9FUNG</name>
<evidence type="ECO:0000313" key="2">
    <source>
        <dbReference type="EMBL" id="PVU95903.1"/>
    </source>
</evidence>
<feature type="compositionally biased region" description="Basic and acidic residues" evidence="1">
    <location>
        <begin position="126"/>
        <end position="137"/>
    </location>
</feature>
<dbReference type="AlphaFoldDB" id="A0A2T9YU86"/>
<accession>A0A2T9YU86</accession>
<dbReference type="EMBL" id="MBFT01000164">
    <property type="protein sequence ID" value="PVU95903.1"/>
    <property type="molecule type" value="Genomic_DNA"/>
</dbReference>
<dbReference type="PANTHER" id="PTHR22876:SF5">
    <property type="entry name" value="CHROMOSOME 9 OPEN READING FRAME 85"/>
    <property type="match status" value="1"/>
</dbReference>
<dbReference type="OrthoDB" id="250548at2759"/>
<proteinExistence type="predicted"/>
<protein>
    <submittedName>
        <fullName evidence="2">Uncharacterized protein</fullName>
    </submittedName>
</protein>
<dbReference type="PANTHER" id="PTHR22876">
    <property type="entry name" value="ZGC:101016"/>
    <property type="match status" value="1"/>
</dbReference>
<feature type="region of interest" description="Disordered" evidence="1">
    <location>
        <begin position="126"/>
        <end position="179"/>
    </location>
</feature>
<sequence length="179" mass="20475">MGESKGSTRKSGAKKGAQKYQNTFAFVHNKGSKTTKKILESPVDGLCTRCHDQILWRKKYRKYKPLSVAAKCVNCDQRNITKAYHVLCDDCAGQKKVCAKCMENKEIVPPESEALSTQILKDQELERKLDAMRERERRSYKRKLERGDILPEDVPEPSKNDFSDFDSDFDSESDSEDSN</sequence>
<dbReference type="Proteomes" id="UP000245699">
    <property type="component" value="Unassembled WGS sequence"/>
</dbReference>
<reference evidence="2 3" key="1">
    <citation type="journal article" date="2018" name="MBio">
        <title>Comparative Genomics Reveals the Core Gene Toolbox for the Fungus-Insect Symbiosis.</title>
        <authorList>
            <person name="Wang Y."/>
            <person name="Stata M."/>
            <person name="Wang W."/>
            <person name="Stajich J.E."/>
            <person name="White M.M."/>
            <person name="Moncalvo J.M."/>
        </authorList>
    </citation>
    <scope>NUCLEOTIDE SEQUENCE [LARGE SCALE GENOMIC DNA]</scope>
    <source>
        <strain evidence="2 3">AUS-77-4</strain>
    </source>
</reference>